<dbReference type="Pfam" id="PF00622">
    <property type="entry name" value="SPRY"/>
    <property type="match status" value="1"/>
</dbReference>
<comment type="function">
    <text evidence="1">Involved in the proteasome-dependent degradation of fructose-1,6-bisphosphatase.</text>
</comment>
<feature type="compositionally biased region" description="Polar residues" evidence="2">
    <location>
        <begin position="409"/>
        <end position="423"/>
    </location>
</feature>
<dbReference type="PANTHER" id="PTHR12864">
    <property type="entry name" value="RAN BINDING PROTEIN 9-RELATED"/>
    <property type="match status" value="1"/>
</dbReference>
<dbReference type="SMART" id="SM00757">
    <property type="entry name" value="CRA"/>
    <property type="match status" value="1"/>
</dbReference>
<dbReference type="Pfam" id="PF10607">
    <property type="entry name" value="CTLH"/>
    <property type="match status" value="1"/>
</dbReference>
<dbReference type="InterPro" id="IPR013320">
    <property type="entry name" value="ConA-like_dom_sf"/>
</dbReference>
<dbReference type="Proteomes" id="UP000664132">
    <property type="component" value="Unassembled WGS sequence"/>
</dbReference>
<evidence type="ECO:0000256" key="1">
    <source>
        <dbReference type="ARBA" id="ARBA00002343"/>
    </source>
</evidence>
<dbReference type="InterPro" id="IPR006595">
    <property type="entry name" value="CTLH_C"/>
</dbReference>
<sequence length="991" mass="108648">MSSSNMPTGASGFMPRRSSYASVVSGAGLGSPHQYSQVMRAGAFAHLAHPEADPGYDFTSYHNLSGHSRHDSRAYDMDFNTNGGSHGRSGSWGRGGQLPSFSSAFGPLVNGYGYGGLGGGHGDQFFTPSYLKGSKYVQRLEDAHRAKVAAHKEGHSTQSSQPGSLSTSASSINLHTKIAPSHRGMTYDLIEKAPPADDEVLAPLPSRWNSQDKYGGLEVLSDGQEVKFTGPKSDRDRDLEACAIRADHPMPPQCGIYYFEVTIISRKREESSIGIGFSSKNVPLSRLPGWEPESWAYHGDDGHSFCCNSSGKHYGPPFNAGDIIGCGINFRSNSAFFTKNGDHLGTAFRDINKEKLYPSVGMKKSGEHIRVNFGQSPFVFDIDGMMSASSNFSYPQASFGSIGSDPSPAGSNISGPQQELQASNPGTVVAASLGLLDESQLDDEPPPLVTPSPRSVNNGAIPNGTWQAERTGSAAINFVFNVRAPVIENPPRSARTILLLQTLERQSRRRTLNNTERHIIRIAAGIDEHRTSLLASTSPVRAIHWSRIAESERALDDLGDRISAELFPTLAAIRSQMEPEEEAARLSLVSNGREPATVTANDLFAELARNRAALAYSRELDNDTRADNPSRRGYRIPVYLSQYPGMRGLGDHSPETSSPSPLLPRRDSLPKPRDVNTMTDFEKQQERKQIRQQIEMTSTVKLAPPLSETDLIQSLVLQFLTHDGYVETARAFAEEVHSEKKALSLDPNAIIDGVDVKEDEDAGHRQRIRKAVLEGDIEKALKYTHAFYPNVLKDNEHVSFRLKCRRFIEMIRLGAEMQNSTHSNGVKKSNGHNGDWYDEVAQGMDLDDHQSQANNWDRMDTEDSTENHMEYQRLLQDTLKFGQDLQAEYKDDPRREIGKALEEAFALMAYTDPLNAKEVAHLLDPSGRAAVAEELNSAILLSLGKSSTAALEKLIQQSTVLLEELGEAGGPGAFVSIDDFVKVKPTNDTYA</sequence>
<feature type="region of interest" description="Disordered" evidence="2">
    <location>
        <begin position="403"/>
        <end position="423"/>
    </location>
</feature>
<dbReference type="InterPro" id="IPR035782">
    <property type="entry name" value="SPRY_RanBP9/10"/>
</dbReference>
<feature type="region of interest" description="Disordered" evidence="2">
    <location>
        <begin position="645"/>
        <end position="675"/>
    </location>
</feature>
<dbReference type="InterPro" id="IPR024964">
    <property type="entry name" value="CTLH/CRA"/>
</dbReference>
<comment type="caution">
    <text evidence="5">The sequence shown here is derived from an EMBL/GenBank/DDBJ whole genome shotgun (WGS) entry which is preliminary data.</text>
</comment>
<dbReference type="PROSITE" id="PS50897">
    <property type="entry name" value="CTLH"/>
    <property type="match status" value="1"/>
</dbReference>
<dbReference type="SMART" id="SM00667">
    <property type="entry name" value="LisH"/>
    <property type="match status" value="1"/>
</dbReference>
<dbReference type="SUPFAM" id="SSF49899">
    <property type="entry name" value="Concanavalin A-like lectins/glucanases"/>
    <property type="match status" value="1"/>
</dbReference>
<dbReference type="InterPro" id="IPR006594">
    <property type="entry name" value="LisH"/>
</dbReference>
<dbReference type="AlphaFoldDB" id="A0A8H7SZ67"/>
<dbReference type="InterPro" id="IPR003877">
    <property type="entry name" value="SPRY_dom"/>
</dbReference>
<feature type="compositionally biased region" description="Basic and acidic residues" evidence="2">
    <location>
        <begin position="664"/>
        <end position="675"/>
    </location>
</feature>
<evidence type="ECO:0008006" key="7">
    <source>
        <dbReference type="Google" id="ProtNLM"/>
    </source>
</evidence>
<evidence type="ECO:0000313" key="6">
    <source>
        <dbReference type="Proteomes" id="UP000664132"/>
    </source>
</evidence>
<dbReference type="OrthoDB" id="25503at2759"/>
<dbReference type="InterPro" id="IPR043136">
    <property type="entry name" value="B30.2/SPRY_sf"/>
</dbReference>
<evidence type="ECO:0000313" key="5">
    <source>
        <dbReference type="EMBL" id="KAG4411540.1"/>
    </source>
</evidence>
<feature type="compositionally biased region" description="Polar residues" evidence="2">
    <location>
        <begin position="156"/>
        <end position="169"/>
    </location>
</feature>
<gene>
    <name evidence="5" type="ORF">IFR04_015318</name>
</gene>
<feature type="region of interest" description="Disordered" evidence="2">
    <location>
        <begin position="147"/>
        <end position="169"/>
    </location>
</feature>
<accession>A0A8H7SZ67</accession>
<evidence type="ECO:0000259" key="4">
    <source>
        <dbReference type="PROSITE" id="PS50897"/>
    </source>
</evidence>
<dbReference type="InterPro" id="IPR001870">
    <property type="entry name" value="B30.2/SPRY"/>
</dbReference>
<dbReference type="SMART" id="SM00668">
    <property type="entry name" value="CTLH"/>
    <property type="match status" value="1"/>
</dbReference>
<evidence type="ECO:0000256" key="2">
    <source>
        <dbReference type="SAM" id="MobiDB-lite"/>
    </source>
</evidence>
<dbReference type="PROSITE" id="PS50896">
    <property type="entry name" value="LISH"/>
    <property type="match status" value="1"/>
</dbReference>
<evidence type="ECO:0000259" key="3">
    <source>
        <dbReference type="PROSITE" id="PS50188"/>
    </source>
</evidence>
<feature type="region of interest" description="Disordered" evidence="2">
    <location>
        <begin position="439"/>
        <end position="459"/>
    </location>
</feature>
<dbReference type="SMART" id="SM00449">
    <property type="entry name" value="SPRY"/>
    <property type="match status" value="1"/>
</dbReference>
<feature type="domain" description="B30.2/SPRY" evidence="3">
    <location>
        <begin position="186"/>
        <end position="378"/>
    </location>
</feature>
<protein>
    <recommendedName>
        <fullName evidence="7">Protein SSH4</fullName>
    </recommendedName>
</protein>
<proteinExistence type="predicted"/>
<name>A0A8H7SZ67_9HELO</name>
<reference evidence="5" key="1">
    <citation type="submission" date="2021-02" db="EMBL/GenBank/DDBJ databases">
        <title>Genome sequence Cadophora malorum strain M34.</title>
        <authorList>
            <person name="Stefanovic E."/>
            <person name="Vu D."/>
            <person name="Scully C."/>
            <person name="Dijksterhuis J."/>
            <person name="Roader J."/>
            <person name="Houbraken J."/>
        </authorList>
    </citation>
    <scope>NUCLEOTIDE SEQUENCE</scope>
    <source>
        <strain evidence="5">M34</strain>
    </source>
</reference>
<dbReference type="PROSITE" id="PS50188">
    <property type="entry name" value="B302_SPRY"/>
    <property type="match status" value="1"/>
</dbReference>
<dbReference type="Gene3D" id="2.60.120.920">
    <property type="match status" value="1"/>
</dbReference>
<dbReference type="InterPro" id="IPR050618">
    <property type="entry name" value="Ubq-SigPath_Reg"/>
</dbReference>
<feature type="domain" description="CTLH" evidence="4">
    <location>
        <begin position="761"/>
        <end position="818"/>
    </location>
</feature>
<dbReference type="EMBL" id="JAFJYH010000463">
    <property type="protein sequence ID" value="KAG4411540.1"/>
    <property type="molecule type" value="Genomic_DNA"/>
</dbReference>
<keyword evidence="6" id="KW-1185">Reference proteome</keyword>
<dbReference type="CDD" id="cd12909">
    <property type="entry name" value="SPRY_RanBP9_10"/>
    <property type="match status" value="1"/>
</dbReference>
<dbReference type="InterPro" id="IPR013144">
    <property type="entry name" value="CRA_dom"/>
</dbReference>
<organism evidence="5 6">
    <name type="scientific">Cadophora malorum</name>
    <dbReference type="NCBI Taxonomy" id="108018"/>
    <lineage>
        <taxon>Eukaryota</taxon>
        <taxon>Fungi</taxon>
        <taxon>Dikarya</taxon>
        <taxon>Ascomycota</taxon>
        <taxon>Pezizomycotina</taxon>
        <taxon>Leotiomycetes</taxon>
        <taxon>Helotiales</taxon>
        <taxon>Ploettnerulaceae</taxon>
        <taxon>Cadophora</taxon>
    </lineage>
</organism>